<proteinExistence type="predicted"/>
<name>F0UEU3_AJEC8</name>
<organism evidence="2">
    <name type="scientific">Ajellomyces capsulatus (strain H88)</name>
    <name type="common">Darling's disease fungus</name>
    <name type="synonym">Histoplasma capsulatum</name>
    <dbReference type="NCBI Taxonomy" id="544711"/>
    <lineage>
        <taxon>Eukaryota</taxon>
        <taxon>Fungi</taxon>
        <taxon>Dikarya</taxon>
        <taxon>Ascomycota</taxon>
        <taxon>Pezizomycotina</taxon>
        <taxon>Eurotiomycetes</taxon>
        <taxon>Eurotiomycetidae</taxon>
        <taxon>Onygenales</taxon>
        <taxon>Ajellomycetaceae</taxon>
        <taxon>Histoplasma</taxon>
    </lineage>
</organism>
<dbReference type="HOGENOM" id="CLU_1618496_0_0_1"/>
<dbReference type="AlphaFoldDB" id="F0UEU3"/>
<dbReference type="Proteomes" id="UP000008142">
    <property type="component" value="Unassembled WGS sequence"/>
</dbReference>
<sequence length="164" mass="18012">MERSCKRSQNWWTRTRDRPIVRSYPNSGSNGLYAHTNLTTCAETPSEPFRSDILFGGFNLASATNLETAHWRLEQTHMDVKGILEESGAPHCEHRTGWPMGAIILGEGNMRDHQVSDLNGNAVNCPCSRVAKVNLGNLARALLQSPVIQGLPVVAMTRGEKAAS</sequence>
<evidence type="ECO:0000313" key="2">
    <source>
        <dbReference type="Proteomes" id="UP000008142"/>
    </source>
</evidence>
<accession>F0UEU3</accession>
<dbReference type="EMBL" id="DS990638">
    <property type="protein sequence ID" value="EGC44823.1"/>
    <property type="molecule type" value="Genomic_DNA"/>
</dbReference>
<gene>
    <name evidence="1" type="ORF">HCEG_04038</name>
</gene>
<reference evidence="2" key="1">
    <citation type="submission" date="2008-07" db="EMBL/GenBank/DDBJ databases">
        <title>Annotation of Ajellomyces capsulatus strain H88.</title>
        <authorList>
            <person name="Champion M."/>
            <person name="Cuomo C."/>
            <person name="Ma L.-J."/>
            <person name="Henn M.R."/>
            <person name="Sil A."/>
            <person name="Goldman B."/>
            <person name="Young S.K."/>
            <person name="Kodira C.D."/>
            <person name="Zeng Q."/>
            <person name="Koehrsen M."/>
            <person name="Alvarado L."/>
            <person name="Berlin A."/>
            <person name="Borenstein D."/>
            <person name="Chen Z."/>
            <person name="Engels R."/>
            <person name="Freedman E."/>
            <person name="Gellesch M."/>
            <person name="Goldberg J."/>
            <person name="Griggs A."/>
            <person name="Gujja S."/>
            <person name="Heiman D."/>
            <person name="Hepburn T."/>
            <person name="Howarth C."/>
            <person name="Jen D."/>
            <person name="Larson L."/>
            <person name="Lewis B."/>
            <person name="Mehta T."/>
            <person name="Park D."/>
            <person name="Pearson M."/>
            <person name="Roberts A."/>
            <person name="Saif S."/>
            <person name="Shea T."/>
            <person name="Shenoy N."/>
            <person name="Sisk P."/>
            <person name="Stolte C."/>
            <person name="Sykes S."/>
            <person name="Walk T."/>
            <person name="White J."/>
            <person name="Yandava C."/>
            <person name="Klein B."/>
            <person name="McEwen J.G."/>
            <person name="Puccia R."/>
            <person name="Goldman G.H."/>
            <person name="Felipe M.S."/>
            <person name="Nino-Vega G."/>
            <person name="San-Blas G."/>
            <person name="Taylor J."/>
            <person name="Mendoza L."/>
            <person name="Galagan J."/>
            <person name="Nusbaum C."/>
            <person name="Birren B."/>
        </authorList>
    </citation>
    <scope>NUCLEOTIDE SEQUENCE [LARGE SCALE GENOMIC DNA]</scope>
    <source>
        <strain evidence="2">H88</strain>
    </source>
</reference>
<dbReference type="OMA" id="MERSCKR"/>
<evidence type="ECO:0000313" key="1">
    <source>
        <dbReference type="EMBL" id="EGC44823.1"/>
    </source>
</evidence>
<protein>
    <submittedName>
        <fullName evidence="1">Predicted protein</fullName>
    </submittedName>
</protein>